<organism evidence="9 10">
    <name type="scientific">Alkalicaulis satelles</name>
    <dbReference type="NCBI Taxonomy" id="2609175"/>
    <lineage>
        <taxon>Bacteria</taxon>
        <taxon>Pseudomonadati</taxon>
        <taxon>Pseudomonadota</taxon>
        <taxon>Alphaproteobacteria</taxon>
        <taxon>Maricaulales</taxon>
        <taxon>Maricaulaceae</taxon>
        <taxon>Alkalicaulis</taxon>
    </lineage>
</organism>
<evidence type="ECO:0000256" key="2">
    <source>
        <dbReference type="ARBA" id="ARBA00022801"/>
    </source>
</evidence>
<evidence type="ECO:0000259" key="8">
    <source>
        <dbReference type="PROSITE" id="PS50122"/>
    </source>
</evidence>
<evidence type="ECO:0000313" key="10">
    <source>
        <dbReference type="Proteomes" id="UP000325122"/>
    </source>
</evidence>
<comment type="PTM">
    <text evidence="4">Phosphorylated by CheA. Phosphorylation of the N-terminal regulatory domain activates the methylesterase activity.</text>
</comment>
<comment type="caution">
    <text evidence="9">The sequence shown here is derived from an EMBL/GenBank/DDBJ whole genome shotgun (WGS) entry which is preliminary data.</text>
</comment>
<dbReference type="AlphaFoldDB" id="A0A5M6ZGF3"/>
<keyword evidence="2 4" id="KW-0378">Hydrolase</keyword>
<protein>
    <recommendedName>
        <fullName evidence="4">Protein-glutamate methylesterase/protein-glutamine glutaminase</fullName>
        <ecNumber evidence="4">3.1.1.61</ecNumber>
        <ecNumber evidence="4">3.5.1.44</ecNumber>
    </recommendedName>
</protein>
<evidence type="ECO:0000256" key="3">
    <source>
        <dbReference type="ARBA" id="ARBA00048267"/>
    </source>
</evidence>
<dbReference type="SMART" id="SM00448">
    <property type="entry name" value="REC"/>
    <property type="match status" value="1"/>
</dbReference>
<proteinExistence type="inferred from homology"/>
<dbReference type="EC" id="3.1.1.61" evidence="4"/>
<evidence type="ECO:0000259" key="7">
    <source>
        <dbReference type="PROSITE" id="PS50110"/>
    </source>
</evidence>
<dbReference type="InterPro" id="IPR001789">
    <property type="entry name" value="Sig_transdc_resp-reg_receiver"/>
</dbReference>
<comment type="similarity">
    <text evidence="4">Belongs to the CheB family.</text>
</comment>
<evidence type="ECO:0000256" key="1">
    <source>
        <dbReference type="ARBA" id="ARBA00022500"/>
    </source>
</evidence>
<comment type="function">
    <text evidence="4">Involved in chemotaxis. Part of a chemotaxis signal transduction system that modulates chemotaxis in response to various stimuli. Catalyzes the demethylation of specific methylglutamate residues introduced into the chemoreceptors (methyl-accepting chemotaxis proteins or MCP) by CheR. Also mediates the irreversible deamidation of specific glutamine residues to glutamic acid.</text>
</comment>
<dbReference type="InterPro" id="IPR035909">
    <property type="entry name" value="CheB_C"/>
</dbReference>
<feature type="modified residue" description="4-aspartylphosphate" evidence="4 6">
    <location>
        <position position="70"/>
    </location>
</feature>
<dbReference type="Gene3D" id="3.40.50.180">
    <property type="entry name" value="Methylesterase CheB, C-terminal domain"/>
    <property type="match status" value="1"/>
</dbReference>
<reference evidence="9 10" key="1">
    <citation type="submission" date="2019-09" db="EMBL/GenBank/DDBJ databases">
        <authorList>
            <person name="Kevbrin V."/>
            <person name="Grouzdev D.S."/>
        </authorList>
    </citation>
    <scope>NUCLEOTIDE SEQUENCE [LARGE SCALE GENOMIC DNA]</scope>
    <source>
        <strain evidence="9 10">G-192</strain>
    </source>
</reference>
<dbReference type="Pfam" id="PF00072">
    <property type="entry name" value="Response_reg"/>
    <property type="match status" value="1"/>
</dbReference>
<dbReference type="InterPro" id="IPR000673">
    <property type="entry name" value="Sig_transdc_resp-reg_Me-estase"/>
</dbReference>
<gene>
    <name evidence="4" type="primary">cheB</name>
    <name evidence="9" type="ORF">F1654_06055</name>
</gene>
<sequence length="363" mass="37466">MTAAQPQKPASPPSGALPRVLVVDDSAVVRGLTARWIEADARLELAGTCADGEQGVRRAGELQPDLVVLDVEMPRMDGLAALPLILKAAPRARVVMASTLTRSGAQVTVRALSLGAADYAAKPEAGKVAGAEAYREELLRKLLALSPRAAAPVRAAPSAPLAAPRPASALAAKPSLIAIGSSTGGPQALREVLAHLPADTRAPVLITQHMPKLFTAILAEHLSKLGLPAAEAQDGEPLRAGRVYLAPGDWHMTVRTGPEGFHAVLDQGPQVNFCRPAVDPLFKSLAAAAGRNVLAVVLTGMGADGREGARALRAAGAPVIVQDQATSVVWGMPGAVAEAGLADMILPLKEIGPQIVRRLKGLP</sequence>
<dbReference type="SUPFAM" id="SSF52738">
    <property type="entry name" value="Methylesterase CheB, C-terminal domain"/>
    <property type="match status" value="1"/>
</dbReference>
<evidence type="ECO:0000256" key="6">
    <source>
        <dbReference type="PROSITE-ProRule" id="PRU00169"/>
    </source>
</evidence>
<feature type="active site" evidence="4 5">
    <location>
        <position position="209"/>
    </location>
</feature>
<dbReference type="PANTHER" id="PTHR42872:SF3">
    <property type="entry name" value="PROTEIN-GLUTAMATE METHYLESTERASE_PROTEIN-GLUTAMINE GLUTAMINASE 1"/>
    <property type="match status" value="1"/>
</dbReference>
<dbReference type="RefSeq" id="WP_150022638.1">
    <property type="nucleotide sequence ID" value="NZ_VWOJ01000002.1"/>
</dbReference>
<evidence type="ECO:0000313" key="9">
    <source>
        <dbReference type="EMBL" id="KAA5803370.1"/>
    </source>
</evidence>
<dbReference type="PANTHER" id="PTHR42872">
    <property type="entry name" value="PROTEIN-GLUTAMATE METHYLESTERASE/PROTEIN-GLUTAMINE GLUTAMINASE"/>
    <property type="match status" value="1"/>
</dbReference>
<dbReference type="EMBL" id="VWOJ01000002">
    <property type="protein sequence ID" value="KAA5803370.1"/>
    <property type="molecule type" value="Genomic_DNA"/>
</dbReference>
<evidence type="ECO:0000256" key="5">
    <source>
        <dbReference type="PROSITE-ProRule" id="PRU00050"/>
    </source>
</evidence>
<dbReference type="PIRSF" id="PIRSF000876">
    <property type="entry name" value="RR_chemtxs_CheB"/>
    <property type="match status" value="1"/>
</dbReference>
<evidence type="ECO:0000256" key="4">
    <source>
        <dbReference type="HAMAP-Rule" id="MF_00099"/>
    </source>
</evidence>
<dbReference type="PROSITE" id="PS50110">
    <property type="entry name" value="RESPONSE_REGULATORY"/>
    <property type="match status" value="1"/>
</dbReference>
<keyword evidence="4 6" id="KW-0597">Phosphoprotein</keyword>
<dbReference type="InterPro" id="IPR008248">
    <property type="entry name" value="CheB-like"/>
</dbReference>
<dbReference type="NCBIfam" id="NF001965">
    <property type="entry name" value="PRK00742.1"/>
    <property type="match status" value="1"/>
</dbReference>
<keyword evidence="10" id="KW-1185">Reference proteome</keyword>
<dbReference type="GO" id="GO:0050568">
    <property type="term" value="F:protein-glutamine glutaminase activity"/>
    <property type="evidence" value="ECO:0007669"/>
    <property type="project" value="UniProtKB-UniRule"/>
</dbReference>
<feature type="domain" description="Response regulatory" evidence="7">
    <location>
        <begin position="19"/>
        <end position="137"/>
    </location>
</feature>
<dbReference type="GO" id="GO:0000156">
    <property type="term" value="F:phosphorelay response regulator activity"/>
    <property type="evidence" value="ECO:0007669"/>
    <property type="project" value="InterPro"/>
</dbReference>
<dbReference type="Gene3D" id="3.40.50.2300">
    <property type="match status" value="1"/>
</dbReference>
<dbReference type="GO" id="GO:0006935">
    <property type="term" value="P:chemotaxis"/>
    <property type="evidence" value="ECO:0007669"/>
    <property type="project" value="UniProtKB-UniRule"/>
</dbReference>
<name>A0A5M6ZGF3_9PROT</name>
<dbReference type="InterPro" id="IPR011006">
    <property type="entry name" value="CheY-like_superfamily"/>
</dbReference>
<comment type="subcellular location">
    <subcellularLocation>
        <location evidence="4">Cytoplasm</location>
    </subcellularLocation>
</comment>
<dbReference type="Pfam" id="PF01339">
    <property type="entry name" value="CheB_methylest"/>
    <property type="match status" value="1"/>
</dbReference>
<keyword evidence="1 4" id="KW-0145">Chemotaxis</keyword>
<dbReference type="GO" id="GO:0005737">
    <property type="term" value="C:cytoplasm"/>
    <property type="evidence" value="ECO:0007669"/>
    <property type="project" value="UniProtKB-SubCell"/>
</dbReference>
<comment type="domain">
    <text evidence="4">Contains a C-terminal catalytic domain, and an N-terminal region which modulates catalytic activity.</text>
</comment>
<dbReference type="CDD" id="cd16432">
    <property type="entry name" value="CheB_Rec"/>
    <property type="match status" value="1"/>
</dbReference>
<keyword evidence="4" id="KW-0963">Cytoplasm</keyword>
<comment type="catalytic activity">
    <reaction evidence="3 4">
        <text>[protein]-L-glutamate 5-O-methyl ester + H2O = L-glutamyl-[protein] + methanol + H(+)</text>
        <dbReference type="Rhea" id="RHEA:23236"/>
        <dbReference type="Rhea" id="RHEA-COMP:10208"/>
        <dbReference type="Rhea" id="RHEA-COMP:10311"/>
        <dbReference type="ChEBI" id="CHEBI:15377"/>
        <dbReference type="ChEBI" id="CHEBI:15378"/>
        <dbReference type="ChEBI" id="CHEBI:17790"/>
        <dbReference type="ChEBI" id="CHEBI:29973"/>
        <dbReference type="ChEBI" id="CHEBI:82795"/>
        <dbReference type="EC" id="3.1.1.61"/>
    </reaction>
</comment>
<dbReference type="SUPFAM" id="SSF52172">
    <property type="entry name" value="CheY-like"/>
    <property type="match status" value="1"/>
</dbReference>
<comment type="catalytic activity">
    <reaction evidence="4">
        <text>L-glutaminyl-[protein] + H2O = L-glutamyl-[protein] + NH4(+)</text>
        <dbReference type="Rhea" id="RHEA:16441"/>
        <dbReference type="Rhea" id="RHEA-COMP:10207"/>
        <dbReference type="Rhea" id="RHEA-COMP:10208"/>
        <dbReference type="ChEBI" id="CHEBI:15377"/>
        <dbReference type="ChEBI" id="CHEBI:28938"/>
        <dbReference type="ChEBI" id="CHEBI:29973"/>
        <dbReference type="ChEBI" id="CHEBI:30011"/>
        <dbReference type="EC" id="3.5.1.44"/>
    </reaction>
</comment>
<dbReference type="Proteomes" id="UP000325122">
    <property type="component" value="Unassembled WGS sequence"/>
</dbReference>
<dbReference type="HAMAP" id="MF_00099">
    <property type="entry name" value="CheB_chemtxs"/>
    <property type="match status" value="1"/>
</dbReference>
<feature type="domain" description="CheB-type methylesterase" evidence="8">
    <location>
        <begin position="166"/>
        <end position="362"/>
    </location>
</feature>
<dbReference type="EC" id="3.5.1.44" evidence="4"/>
<accession>A0A5M6ZGF3</accession>
<dbReference type="PROSITE" id="PS50122">
    <property type="entry name" value="CHEB"/>
    <property type="match status" value="1"/>
</dbReference>
<feature type="active site" evidence="4 5">
    <location>
        <position position="182"/>
    </location>
</feature>
<dbReference type="CDD" id="cd17541">
    <property type="entry name" value="REC_CheB-like"/>
    <property type="match status" value="1"/>
</dbReference>
<dbReference type="GO" id="GO:0008984">
    <property type="term" value="F:protein-glutamate methylesterase activity"/>
    <property type="evidence" value="ECO:0007669"/>
    <property type="project" value="UniProtKB-UniRule"/>
</dbReference>
<feature type="active site" evidence="4 5">
    <location>
        <position position="304"/>
    </location>
</feature>